<dbReference type="PANTHER" id="PTHR46361">
    <property type="entry name" value="ELECTRON CARRIER/ PROTEIN DISULFIDE OXIDOREDUCTASE"/>
    <property type="match status" value="1"/>
</dbReference>
<dbReference type="Proteomes" id="UP000696931">
    <property type="component" value="Unassembled WGS sequence"/>
</dbReference>
<evidence type="ECO:0000259" key="1">
    <source>
        <dbReference type="Pfam" id="PF04784"/>
    </source>
</evidence>
<organism evidence="2 3">
    <name type="scientific">Eiseniibacteriota bacterium</name>
    <dbReference type="NCBI Taxonomy" id="2212470"/>
    <lineage>
        <taxon>Bacteria</taxon>
        <taxon>Candidatus Eiseniibacteriota</taxon>
    </lineage>
</organism>
<gene>
    <name evidence="2" type="ORF">HZA61_00760</name>
</gene>
<dbReference type="InterPro" id="IPR006869">
    <property type="entry name" value="DUF547"/>
</dbReference>
<comment type="caution">
    <text evidence="2">The sequence shown here is derived from an EMBL/GenBank/DDBJ whole genome shotgun (WGS) entry which is preliminary data.</text>
</comment>
<dbReference type="AlphaFoldDB" id="A0A933SDJ0"/>
<evidence type="ECO:0000313" key="3">
    <source>
        <dbReference type="Proteomes" id="UP000696931"/>
    </source>
</evidence>
<reference evidence="2" key="1">
    <citation type="submission" date="2020-07" db="EMBL/GenBank/DDBJ databases">
        <title>Huge and variable diversity of episymbiotic CPR bacteria and DPANN archaea in groundwater ecosystems.</title>
        <authorList>
            <person name="He C.Y."/>
            <person name="Keren R."/>
            <person name="Whittaker M."/>
            <person name="Farag I.F."/>
            <person name="Doudna J."/>
            <person name="Cate J.H.D."/>
            <person name="Banfield J.F."/>
        </authorList>
    </citation>
    <scope>NUCLEOTIDE SEQUENCE</scope>
    <source>
        <strain evidence="2">NC_groundwater_1813_Pr3_B-0.1um_71_17</strain>
    </source>
</reference>
<feature type="domain" description="DUF547" evidence="1">
    <location>
        <begin position="102"/>
        <end position="228"/>
    </location>
</feature>
<proteinExistence type="predicted"/>
<dbReference type="Pfam" id="PF04784">
    <property type="entry name" value="DUF547"/>
    <property type="match status" value="1"/>
</dbReference>
<protein>
    <submittedName>
        <fullName evidence="2">DUF547 domain-containing protein</fullName>
    </submittedName>
</protein>
<dbReference type="PANTHER" id="PTHR46361:SF5">
    <property type="entry name" value="DEP DOMAIN-CONTAINING PROTEIN"/>
    <property type="match status" value="1"/>
</dbReference>
<accession>A0A933SDJ0</accession>
<name>A0A933SDJ0_UNCEI</name>
<evidence type="ECO:0000313" key="2">
    <source>
        <dbReference type="EMBL" id="MBI5167994.1"/>
    </source>
</evidence>
<dbReference type="EMBL" id="JACRIW010000007">
    <property type="protein sequence ID" value="MBI5167994.1"/>
    <property type="molecule type" value="Genomic_DNA"/>
</dbReference>
<sequence>MHTPPASSRPSRAPLRGALFALVIALSLLPSIALAQTHVKPNFTGWQLLLSRYCVALPGAKAPLQDTRFDYEQLYVDENIWTLHRSDRLASIRSQLFATPPSQLSPRDRTAWAINAYNFLVVEHATLHMLVPNRQFLRHKSVNDIVVEGAAFFVVPVVELEGRQWSIEQFARHYVYGDSTPLLEPRARSADPRLSFALCPGYAGGPPLALRAYTGDSLEAQLDLAARRALAQPRFVTADKVTGTVVASEHFGTHRVDFGGNPNDALPFLERFAPADVKSVIRKFKVSAISRFSIEDLQMNQFERPKSAPKPMPAQAGAS</sequence>